<dbReference type="Gene3D" id="1.10.110.10">
    <property type="entry name" value="Plant lipid-transfer and hydrophobic proteins"/>
    <property type="match status" value="1"/>
</dbReference>
<dbReference type="GO" id="GO:0006869">
    <property type="term" value="P:lipid transport"/>
    <property type="evidence" value="ECO:0007669"/>
    <property type="project" value="InterPro"/>
</dbReference>
<keyword evidence="1" id="KW-0813">Transport</keyword>
<feature type="chain" id="PRO_5043040693" description="Bifunctional inhibitor/plant lipid transfer protein/seed storage helical domain-containing protein" evidence="3">
    <location>
        <begin position="27"/>
        <end position="95"/>
    </location>
</feature>
<gene>
    <name evidence="5" type="ORF">SAY86_001523</name>
</gene>
<evidence type="ECO:0000313" key="5">
    <source>
        <dbReference type="EMBL" id="KAK4803320.1"/>
    </source>
</evidence>
<feature type="domain" description="Bifunctional inhibitor/plant lipid transfer protein/seed storage helical" evidence="4">
    <location>
        <begin position="29"/>
        <end position="95"/>
    </location>
</feature>
<evidence type="ECO:0000259" key="4">
    <source>
        <dbReference type="SMART" id="SM00499"/>
    </source>
</evidence>
<dbReference type="GO" id="GO:0008289">
    <property type="term" value="F:lipid binding"/>
    <property type="evidence" value="ECO:0007669"/>
    <property type="project" value="UniProtKB-KW"/>
</dbReference>
<dbReference type="SUPFAM" id="SSF47699">
    <property type="entry name" value="Bifunctional inhibitor/lipid-transfer protein/seed storage 2S albumin"/>
    <property type="match status" value="1"/>
</dbReference>
<organism evidence="5 6">
    <name type="scientific">Trapa natans</name>
    <name type="common">Water chestnut</name>
    <dbReference type="NCBI Taxonomy" id="22666"/>
    <lineage>
        <taxon>Eukaryota</taxon>
        <taxon>Viridiplantae</taxon>
        <taxon>Streptophyta</taxon>
        <taxon>Embryophyta</taxon>
        <taxon>Tracheophyta</taxon>
        <taxon>Spermatophyta</taxon>
        <taxon>Magnoliopsida</taxon>
        <taxon>eudicotyledons</taxon>
        <taxon>Gunneridae</taxon>
        <taxon>Pentapetalae</taxon>
        <taxon>rosids</taxon>
        <taxon>malvids</taxon>
        <taxon>Myrtales</taxon>
        <taxon>Lythraceae</taxon>
        <taxon>Trapa</taxon>
    </lineage>
</organism>
<accession>A0AAN7MW55</accession>
<dbReference type="EMBL" id="JAXQNO010000002">
    <property type="protein sequence ID" value="KAK4803320.1"/>
    <property type="molecule type" value="Genomic_DNA"/>
</dbReference>
<dbReference type="AlphaFoldDB" id="A0AAN7MW55"/>
<dbReference type="Pfam" id="PF00234">
    <property type="entry name" value="Tryp_alpha_amyl"/>
    <property type="match status" value="1"/>
</dbReference>
<feature type="signal peptide" evidence="3">
    <location>
        <begin position="1"/>
        <end position="26"/>
    </location>
</feature>
<keyword evidence="6" id="KW-1185">Reference proteome</keyword>
<evidence type="ECO:0000256" key="3">
    <source>
        <dbReference type="SAM" id="SignalP"/>
    </source>
</evidence>
<protein>
    <recommendedName>
        <fullName evidence="4">Bifunctional inhibitor/plant lipid transfer protein/seed storage helical domain-containing protein</fullName>
    </recommendedName>
</protein>
<keyword evidence="2" id="KW-0446">Lipid-binding</keyword>
<dbReference type="InterPro" id="IPR016140">
    <property type="entry name" value="Bifunc_inhib/LTP/seed_store"/>
</dbReference>
<keyword evidence="3" id="KW-0732">Signal</keyword>
<sequence length="95" mass="10149">MKRPSALLLVVAALLLVLVVAQPASAVVCKSTELQPCVPAIVGSPTPSPECCKKLKEQTPCFCTYLKDPRLRKYLGNPKAKQIAKVCGVAFPPIC</sequence>
<dbReference type="InterPro" id="IPR033872">
    <property type="entry name" value="nsLTP2"/>
</dbReference>
<evidence type="ECO:0000256" key="1">
    <source>
        <dbReference type="ARBA" id="ARBA00022448"/>
    </source>
</evidence>
<dbReference type="Proteomes" id="UP001346149">
    <property type="component" value="Unassembled WGS sequence"/>
</dbReference>
<reference evidence="5 6" key="1">
    <citation type="journal article" date="2023" name="Hortic Res">
        <title>Pangenome of water caltrop reveals structural variations and asymmetric subgenome divergence after allopolyploidization.</title>
        <authorList>
            <person name="Zhang X."/>
            <person name="Chen Y."/>
            <person name="Wang L."/>
            <person name="Yuan Y."/>
            <person name="Fang M."/>
            <person name="Shi L."/>
            <person name="Lu R."/>
            <person name="Comes H.P."/>
            <person name="Ma Y."/>
            <person name="Chen Y."/>
            <person name="Huang G."/>
            <person name="Zhou Y."/>
            <person name="Zheng Z."/>
            <person name="Qiu Y."/>
        </authorList>
    </citation>
    <scope>NUCLEOTIDE SEQUENCE [LARGE SCALE GENOMIC DNA]</scope>
    <source>
        <strain evidence="5">F231</strain>
    </source>
</reference>
<evidence type="ECO:0000256" key="2">
    <source>
        <dbReference type="ARBA" id="ARBA00023121"/>
    </source>
</evidence>
<proteinExistence type="predicted"/>
<dbReference type="InterPro" id="IPR036312">
    <property type="entry name" value="Bifun_inhib/LTP/seed_sf"/>
</dbReference>
<name>A0AAN7MW55_TRANT</name>
<dbReference type="SMART" id="SM00499">
    <property type="entry name" value="AAI"/>
    <property type="match status" value="1"/>
</dbReference>
<comment type="caution">
    <text evidence="5">The sequence shown here is derived from an EMBL/GenBank/DDBJ whole genome shotgun (WGS) entry which is preliminary data.</text>
</comment>
<dbReference type="CDD" id="cd01959">
    <property type="entry name" value="nsLTP2"/>
    <property type="match status" value="1"/>
</dbReference>
<evidence type="ECO:0000313" key="6">
    <source>
        <dbReference type="Proteomes" id="UP001346149"/>
    </source>
</evidence>
<dbReference type="PANTHER" id="PTHR33214:SF69">
    <property type="entry name" value="BIFUNCTIONAL INHIBITOR_LIPID-TRANSFER PROTEIN_SEED STORAGE 2S ALBUMIN SUPERFAMILY PROTEIN"/>
    <property type="match status" value="1"/>
</dbReference>
<dbReference type="PANTHER" id="PTHR33214">
    <property type="entry name" value="BIFUNCTIONAL INHIBITOR/LIPID-TRANSFER PROTEIN/SEED STORAGE 2S ALBUMIN SUPERFAMILY PROTEIN"/>
    <property type="match status" value="1"/>
</dbReference>